<evidence type="ECO:0000259" key="8">
    <source>
        <dbReference type="PROSITE" id="PS51722"/>
    </source>
</evidence>
<dbReference type="Pfam" id="PF22594">
    <property type="entry name" value="GTP-eEF1A_C"/>
    <property type="match status" value="1"/>
</dbReference>
<dbReference type="GO" id="GO:0005525">
    <property type="term" value="F:GTP binding"/>
    <property type="evidence" value="ECO:0007669"/>
    <property type="project" value="UniProtKB-KW"/>
</dbReference>
<dbReference type="Proteomes" id="UP000663891">
    <property type="component" value="Unassembled WGS sequence"/>
</dbReference>
<dbReference type="Pfam" id="PF03144">
    <property type="entry name" value="GTP_EFTU_D2"/>
    <property type="match status" value="1"/>
</dbReference>
<comment type="subcellular location">
    <subcellularLocation>
        <location evidence="1">Cytoplasm</location>
    </subcellularLocation>
</comment>
<proteinExistence type="inferred from homology"/>
<dbReference type="Gene3D" id="3.40.50.300">
    <property type="entry name" value="P-loop containing nucleotide triphosphate hydrolases"/>
    <property type="match status" value="1"/>
</dbReference>
<accession>A0A813VDY6</accession>
<dbReference type="GO" id="GO:0003924">
    <property type="term" value="F:GTPase activity"/>
    <property type="evidence" value="ECO:0007669"/>
    <property type="project" value="InterPro"/>
</dbReference>
<dbReference type="AlphaFoldDB" id="A0A813VDY6"/>
<keyword evidence="7" id="KW-0342">GTP-binding</keyword>
<dbReference type="SUPFAM" id="SSF52540">
    <property type="entry name" value="P-loop containing nucleoside triphosphate hydrolases"/>
    <property type="match status" value="1"/>
</dbReference>
<dbReference type="EMBL" id="CAJOAY010005012">
    <property type="protein sequence ID" value="CAF4091758.1"/>
    <property type="molecule type" value="Genomic_DNA"/>
</dbReference>
<dbReference type="InterPro" id="IPR004161">
    <property type="entry name" value="EFTu-like_2"/>
</dbReference>
<dbReference type="Proteomes" id="UP000663881">
    <property type="component" value="Unassembled WGS sequence"/>
</dbReference>
<organism evidence="9 11">
    <name type="scientific">Adineta steineri</name>
    <dbReference type="NCBI Taxonomy" id="433720"/>
    <lineage>
        <taxon>Eukaryota</taxon>
        <taxon>Metazoa</taxon>
        <taxon>Spiralia</taxon>
        <taxon>Gnathifera</taxon>
        <taxon>Rotifera</taxon>
        <taxon>Eurotatoria</taxon>
        <taxon>Bdelloidea</taxon>
        <taxon>Adinetida</taxon>
        <taxon>Adinetidae</taxon>
        <taxon>Adineta</taxon>
    </lineage>
</organism>
<dbReference type="NCBIfam" id="TIGR00483">
    <property type="entry name" value="EF-1_alpha"/>
    <property type="match status" value="1"/>
</dbReference>
<evidence type="ECO:0000313" key="11">
    <source>
        <dbReference type="Proteomes" id="UP000663891"/>
    </source>
</evidence>
<dbReference type="CDD" id="cd03705">
    <property type="entry name" value="EF1_alpha_III"/>
    <property type="match status" value="1"/>
</dbReference>
<keyword evidence="5" id="KW-0251">Elongation factor</keyword>
<gene>
    <name evidence="10" type="ORF">OKA104_LOCUS35179</name>
    <name evidence="9" type="ORF">VCS650_LOCUS6057</name>
</gene>
<evidence type="ECO:0000256" key="5">
    <source>
        <dbReference type="ARBA" id="ARBA00022768"/>
    </source>
</evidence>
<dbReference type="SUPFAM" id="SSF50465">
    <property type="entry name" value="EF-Tu/eEF-1alpha/eIF2-gamma C-terminal domain"/>
    <property type="match status" value="1"/>
</dbReference>
<dbReference type="PANTHER" id="PTHR23115">
    <property type="entry name" value="TRANSLATION FACTOR"/>
    <property type="match status" value="1"/>
</dbReference>
<dbReference type="InterPro" id="IPR050100">
    <property type="entry name" value="TRAFAC_GTPase_members"/>
</dbReference>
<name>A0A813VDY6_9BILA</name>
<reference evidence="9" key="1">
    <citation type="submission" date="2021-02" db="EMBL/GenBank/DDBJ databases">
        <authorList>
            <person name="Nowell W R."/>
        </authorList>
    </citation>
    <scope>NUCLEOTIDE SEQUENCE</scope>
</reference>
<feature type="domain" description="Tr-type G" evidence="8">
    <location>
        <begin position="5"/>
        <end position="240"/>
    </location>
</feature>
<keyword evidence="4" id="KW-0547">Nucleotide-binding</keyword>
<dbReference type="InterPro" id="IPR027417">
    <property type="entry name" value="P-loop_NTPase"/>
</dbReference>
<dbReference type="InterPro" id="IPR009000">
    <property type="entry name" value="Transl_B-barrel_sf"/>
</dbReference>
<dbReference type="Pfam" id="PF00009">
    <property type="entry name" value="GTP_EFTU"/>
    <property type="match status" value="1"/>
</dbReference>
<evidence type="ECO:0000256" key="4">
    <source>
        <dbReference type="ARBA" id="ARBA00022741"/>
    </source>
</evidence>
<comment type="similarity">
    <text evidence="2">Belongs to the TRAFAC class translation factor GTPase superfamily. Classic translation factor GTPase family. EF-Tu/EF-1A subfamily.</text>
</comment>
<dbReference type="Gene3D" id="2.40.30.10">
    <property type="entry name" value="Translation factors"/>
    <property type="match status" value="2"/>
</dbReference>
<dbReference type="OrthoDB" id="10273366at2759"/>
<evidence type="ECO:0000313" key="9">
    <source>
        <dbReference type="EMBL" id="CAF0839546.1"/>
    </source>
</evidence>
<dbReference type="PROSITE" id="PS51722">
    <property type="entry name" value="G_TR_2"/>
    <property type="match status" value="1"/>
</dbReference>
<protein>
    <recommendedName>
        <fullName evidence="8">Tr-type G domain-containing protein</fullName>
    </recommendedName>
</protein>
<sequence length="465" mass="51624">MGKEKKYINIIVMGHVDSGKSTVCGHLFWKFGGIDKRTIDRFDREAAEVGKSLCKYSWISDRIKVEHERGICIRIPSTRFETNAHYIEITDQLCDQNSIKNLFIGTSQVDCALLIVSASSGEFEAGISRGGQTREHILLASTVGIKQLIIIVNKMDTTNPSFSEVRFNEIKSDISIYLKRSDYQPETIPFVPLSGLHGDNMTEVSDHMPWYQGWSVDRQEGSVSGETLIEALGAIIPSQLPIEKPLRLPLQDIFHIDGVGTVPIGQIRSGILKPNMVVNFAPLYLTAQVNSIEMYHEAMTEALPGDNIGFSVQGVSVKELRRGFVCSDATNDPAQEAASFTAQIIILNHSGTVCQGYTPIIDCHTAHIRCTFAELISKMNRRSGTAIEDHPKFLEAGDCGLVKLIPTEPICLERFADYPSLGRFAVCDMRRTVAVGVIKDVEKRTFLSDTMVNMITYNTSNKVNE</sequence>
<evidence type="ECO:0000256" key="1">
    <source>
        <dbReference type="ARBA" id="ARBA00004496"/>
    </source>
</evidence>
<dbReference type="GO" id="GO:0005737">
    <property type="term" value="C:cytoplasm"/>
    <property type="evidence" value="ECO:0007669"/>
    <property type="project" value="UniProtKB-SubCell"/>
</dbReference>
<dbReference type="PRINTS" id="PR00315">
    <property type="entry name" value="ELONGATNFCT"/>
</dbReference>
<dbReference type="GO" id="GO:0003746">
    <property type="term" value="F:translation elongation factor activity"/>
    <property type="evidence" value="ECO:0007669"/>
    <property type="project" value="UniProtKB-KW"/>
</dbReference>
<evidence type="ECO:0000256" key="7">
    <source>
        <dbReference type="ARBA" id="ARBA00023134"/>
    </source>
</evidence>
<dbReference type="SUPFAM" id="SSF50447">
    <property type="entry name" value="Translation proteins"/>
    <property type="match status" value="1"/>
</dbReference>
<evidence type="ECO:0000256" key="3">
    <source>
        <dbReference type="ARBA" id="ARBA00022490"/>
    </source>
</evidence>
<keyword evidence="6" id="KW-0648">Protein biosynthesis</keyword>
<dbReference type="InterPro" id="IPR004539">
    <property type="entry name" value="Transl_elong_EF1A_euk/arc"/>
</dbReference>
<dbReference type="InterPro" id="IPR054696">
    <property type="entry name" value="GTP-eEF1A_C"/>
</dbReference>
<keyword evidence="3" id="KW-0963">Cytoplasm</keyword>
<dbReference type="FunFam" id="2.40.30.10:FF:000005">
    <property type="entry name" value="Elongation factor 1-alpha"/>
    <property type="match status" value="1"/>
</dbReference>
<dbReference type="CDD" id="cd03693">
    <property type="entry name" value="EF1_alpha_II"/>
    <property type="match status" value="1"/>
</dbReference>
<dbReference type="EMBL" id="CAJNON010000036">
    <property type="protein sequence ID" value="CAF0839546.1"/>
    <property type="molecule type" value="Genomic_DNA"/>
</dbReference>
<dbReference type="FunFam" id="2.40.30.10:FF:000003">
    <property type="entry name" value="Elongation factor 1-alpha"/>
    <property type="match status" value="1"/>
</dbReference>
<dbReference type="InterPro" id="IPR000795">
    <property type="entry name" value="T_Tr_GTP-bd_dom"/>
</dbReference>
<evidence type="ECO:0000313" key="10">
    <source>
        <dbReference type="EMBL" id="CAF4091758.1"/>
    </source>
</evidence>
<evidence type="ECO:0000256" key="6">
    <source>
        <dbReference type="ARBA" id="ARBA00022917"/>
    </source>
</evidence>
<comment type="caution">
    <text evidence="9">The sequence shown here is derived from an EMBL/GenBank/DDBJ whole genome shotgun (WGS) entry which is preliminary data.</text>
</comment>
<evidence type="ECO:0000256" key="2">
    <source>
        <dbReference type="ARBA" id="ARBA00007249"/>
    </source>
</evidence>
<dbReference type="InterPro" id="IPR009001">
    <property type="entry name" value="Transl_elong_EF1A/Init_IF2_C"/>
</dbReference>